<evidence type="ECO:0000256" key="4">
    <source>
        <dbReference type="ARBA" id="ARBA00022927"/>
    </source>
</evidence>
<keyword evidence="3" id="KW-0813">Transport</keyword>
<feature type="domain" description="Vps52 coiled-coil" evidence="6">
    <location>
        <begin position="48"/>
        <end position="212"/>
    </location>
</feature>
<evidence type="ECO:0000256" key="3">
    <source>
        <dbReference type="ARBA" id="ARBA00022448"/>
    </source>
</evidence>
<sequence>MSFISIQESTTLPSRNPRGHELLYVLIVVPLLRSTETYHPKDRGKAQDYIELHDQVQTSVTLLDNLESFLATFQKDLAAVAGQISELQDRSKDIDSRLKTRKRIEKPLSSLLSEITVPPLLTTTILDTNVGDPWLDAITDFERRLSTSKARTRVKAARDLGDVMEGLRIVAATKLRAFFLALFQPIRTSVTTNMQVIQTSVLLKYSPLFGFLQRHAPAVAAELQRAYVGAARLYYETGFRRYARILGVIKVRSSIEKSEPLVNIQGDPNINLDRLQHAKIDGPGVTLAYMADDKTYKEHVEALLRSLLLVFMDNATAEYTFISTFFSAQKVQPPTELLAPAPPSAVLSPDGGTFTEMHSPLESEFSAIRPLSSTTPGLGGFVSFVAKSKEEQAAIDAIWKQVMDPVMEYINLFVRSTLDPIPPVIPLLTMIRLAEDVVAEIQRRHSPPAETYVFGLSLQMWPVFQKGVTEHVESIKKLADGGSSSYFIRASTTTTDAKVESICAQYAVIFNSFVYLTNNENENMIFSNLLRLRQEVARLVILHTAQVSDTLTKAKEQSKFYGILLQGLSKGTHHTAHLKLQQEIAHWAYLEEETKRKIVSAGQSRQGR</sequence>
<feature type="domain" description="Vps52 C-terminal" evidence="7">
    <location>
        <begin position="387"/>
        <end position="568"/>
    </location>
</feature>
<gene>
    <name evidence="8" type="ORF">CPB84DRAFT_1669986</name>
</gene>
<organism evidence="8 9">
    <name type="scientific">Gymnopilus junonius</name>
    <name type="common">Spectacular rustgill mushroom</name>
    <name type="synonym">Gymnopilus spectabilis subsp. junonius</name>
    <dbReference type="NCBI Taxonomy" id="109634"/>
    <lineage>
        <taxon>Eukaryota</taxon>
        <taxon>Fungi</taxon>
        <taxon>Dikarya</taxon>
        <taxon>Basidiomycota</taxon>
        <taxon>Agaricomycotina</taxon>
        <taxon>Agaricomycetes</taxon>
        <taxon>Agaricomycetidae</taxon>
        <taxon>Agaricales</taxon>
        <taxon>Agaricineae</taxon>
        <taxon>Hymenogastraceae</taxon>
        <taxon>Gymnopilus</taxon>
    </lineage>
</organism>
<feature type="domain" description="Vps52 C-terminal" evidence="7">
    <location>
        <begin position="285"/>
        <end position="331"/>
    </location>
</feature>
<comment type="similarity">
    <text evidence="2">Belongs to the VPS52 family.</text>
</comment>
<dbReference type="AlphaFoldDB" id="A0A9P5P1C1"/>
<protein>
    <submittedName>
        <fullName evidence="8">Vacuolar sorting protein</fullName>
    </submittedName>
</protein>
<dbReference type="InterPro" id="IPR007258">
    <property type="entry name" value="Vps52"/>
</dbReference>
<dbReference type="GO" id="GO:0019905">
    <property type="term" value="F:syntaxin binding"/>
    <property type="evidence" value="ECO:0007669"/>
    <property type="project" value="TreeGrafter"/>
</dbReference>
<keyword evidence="4" id="KW-0653">Protein transport</keyword>
<dbReference type="GO" id="GO:0005829">
    <property type="term" value="C:cytosol"/>
    <property type="evidence" value="ECO:0007669"/>
    <property type="project" value="GOC"/>
</dbReference>
<comment type="caution">
    <text evidence="8">The sequence shown here is derived from an EMBL/GenBank/DDBJ whole genome shotgun (WGS) entry which is preliminary data.</text>
</comment>
<evidence type="ECO:0000256" key="5">
    <source>
        <dbReference type="ARBA" id="ARBA00023034"/>
    </source>
</evidence>
<accession>A0A9P5P1C1</accession>
<keyword evidence="5" id="KW-0333">Golgi apparatus</keyword>
<keyword evidence="9" id="KW-1185">Reference proteome</keyword>
<dbReference type="PANTHER" id="PTHR14190:SF7">
    <property type="entry name" value="VACUOLAR PROTEIN SORTING-ASSOCIATED PROTEIN 52 HOMOLOG"/>
    <property type="match status" value="1"/>
</dbReference>
<dbReference type="Proteomes" id="UP000724874">
    <property type="component" value="Unassembled WGS sequence"/>
</dbReference>
<evidence type="ECO:0000256" key="2">
    <source>
        <dbReference type="ARBA" id="ARBA00008180"/>
    </source>
</evidence>
<dbReference type="GO" id="GO:0015031">
    <property type="term" value="P:protein transport"/>
    <property type="evidence" value="ECO:0007669"/>
    <property type="project" value="UniProtKB-KW"/>
</dbReference>
<dbReference type="GO" id="GO:0032456">
    <property type="term" value="P:endocytic recycling"/>
    <property type="evidence" value="ECO:0007669"/>
    <property type="project" value="TreeGrafter"/>
</dbReference>
<evidence type="ECO:0000256" key="1">
    <source>
        <dbReference type="ARBA" id="ARBA00004601"/>
    </source>
</evidence>
<evidence type="ECO:0000259" key="6">
    <source>
        <dbReference type="Pfam" id="PF04129"/>
    </source>
</evidence>
<evidence type="ECO:0000313" key="9">
    <source>
        <dbReference type="Proteomes" id="UP000724874"/>
    </source>
</evidence>
<dbReference type="GO" id="GO:0042147">
    <property type="term" value="P:retrograde transport, endosome to Golgi"/>
    <property type="evidence" value="ECO:0007669"/>
    <property type="project" value="TreeGrafter"/>
</dbReference>
<dbReference type="InterPro" id="IPR048361">
    <property type="entry name" value="Vps52_C"/>
</dbReference>
<dbReference type="Pfam" id="PF04129">
    <property type="entry name" value="Vps52_CC"/>
    <property type="match status" value="1"/>
</dbReference>
<name>A0A9P5P1C1_GYMJU</name>
<evidence type="ECO:0000259" key="7">
    <source>
        <dbReference type="Pfam" id="PF20655"/>
    </source>
</evidence>
<evidence type="ECO:0000313" key="8">
    <source>
        <dbReference type="EMBL" id="KAF8913782.1"/>
    </source>
</evidence>
<comment type="subcellular location">
    <subcellularLocation>
        <location evidence="1">Golgi apparatus</location>
        <location evidence="1">trans-Golgi network</location>
    </subcellularLocation>
</comment>
<dbReference type="Pfam" id="PF20655">
    <property type="entry name" value="Vps52_C"/>
    <property type="match status" value="2"/>
</dbReference>
<dbReference type="EMBL" id="JADNYJ010000001">
    <property type="protein sequence ID" value="KAF8913782.1"/>
    <property type="molecule type" value="Genomic_DNA"/>
</dbReference>
<proteinExistence type="inferred from homology"/>
<reference evidence="8" key="1">
    <citation type="submission" date="2020-11" db="EMBL/GenBank/DDBJ databases">
        <authorList>
            <consortium name="DOE Joint Genome Institute"/>
            <person name="Ahrendt S."/>
            <person name="Riley R."/>
            <person name="Andreopoulos W."/>
            <person name="LaButti K."/>
            <person name="Pangilinan J."/>
            <person name="Ruiz-duenas F.J."/>
            <person name="Barrasa J.M."/>
            <person name="Sanchez-Garcia M."/>
            <person name="Camarero S."/>
            <person name="Miyauchi S."/>
            <person name="Serrano A."/>
            <person name="Linde D."/>
            <person name="Babiker R."/>
            <person name="Drula E."/>
            <person name="Ayuso-Fernandez I."/>
            <person name="Pacheco R."/>
            <person name="Padilla G."/>
            <person name="Ferreira P."/>
            <person name="Barriuso J."/>
            <person name="Kellner H."/>
            <person name="Castanera R."/>
            <person name="Alfaro M."/>
            <person name="Ramirez L."/>
            <person name="Pisabarro A.G."/>
            <person name="Kuo A."/>
            <person name="Tritt A."/>
            <person name="Lipzen A."/>
            <person name="He G."/>
            <person name="Yan M."/>
            <person name="Ng V."/>
            <person name="Cullen D."/>
            <person name="Martin F."/>
            <person name="Rosso M.-N."/>
            <person name="Henrissat B."/>
            <person name="Hibbett D."/>
            <person name="Martinez A.T."/>
            <person name="Grigoriev I.V."/>
        </authorList>
    </citation>
    <scope>NUCLEOTIDE SEQUENCE</scope>
    <source>
        <strain evidence="8">AH 44721</strain>
    </source>
</reference>
<dbReference type="PANTHER" id="PTHR14190">
    <property type="entry name" value="SUPPRESSOR OF ACTIN MUTATIONS 2/VACUOLAR PROTEIN SORTING 52"/>
    <property type="match status" value="1"/>
</dbReference>
<dbReference type="GO" id="GO:0006896">
    <property type="term" value="P:Golgi to vacuole transport"/>
    <property type="evidence" value="ECO:0007669"/>
    <property type="project" value="TreeGrafter"/>
</dbReference>
<dbReference type="GO" id="GO:0000938">
    <property type="term" value="C:GARP complex"/>
    <property type="evidence" value="ECO:0007669"/>
    <property type="project" value="TreeGrafter"/>
</dbReference>
<dbReference type="OrthoDB" id="19482at2759"/>
<dbReference type="InterPro" id="IPR048319">
    <property type="entry name" value="Vps52_CC"/>
</dbReference>